<dbReference type="SUPFAM" id="SSF51735">
    <property type="entry name" value="NAD(P)-binding Rossmann-fold domains"/>
    <property type="match status" value="1"/>
</dbReference>
<comment type="function">
    <text evidence="1">Part of a potassium transport system.</text>
</comment>
<evidence type="ECO:0000313" key="10">
    <source>
        <dbReference type="EMBL" id="SDQ83852.1"/>
    </source>
</evidence>
<keyword evidence="12" id="KW-1185">Reference proteome</keyword>
<evidence type="ECO:0000256" key="5">
    <source>
        <dbReference type="ARBA" id="ARBA00023027"/>
    </source>
</evidence>
<dbReference type="PRINTS" id="PR00335">
    <property type="entry name" value="KUPTAKETRKA"/>
</dbReference>
<dbReference type="EMBL" id="QQST01000001">
    <property type="protein sequence ID" value="RDI71611.1"/>
    <property type="molecule type" value="Genomic_DNA"/>
</dbReference>
<dbReference type="SUPFAM" id="SSF116726">
    <property type="entry name" value="TrkA C-terminal domain-like"/>
    <property type="match status" value="1"/>
</dbReference>
<keyword evidence="4" id="KW-0630">Potassium</keyword>
<dbReference type="EMBL" id="FNKQ01000003">
    <property type="protein sequence ID" value="SDQ83852.1"/>
    <property type="molecule type" value="Genomic_DNA"/>
</dbReference>
<reference evidence="11" key="1">
    <citation type="submission" date="2016-10" db="EMBL/GenBank/DDBJ databases">
        <authorList>
            <person name="Varghese N."/>
            <person name="Submissions S."/>
        </authorList>
    </citation>
    <scope>NUCLEOTIDE SEQUENCE [LARGE SCALE GENOMIC DNA]</scope>
    <source>
        <strain evidence="11">CGMCC 1.12397</strain>
    </source>
</reference>
<dbReference type="InterPro" id="IPR006036">
    <property type="entry name" value="K_uptake_TrkA"/>
</dbReference>
<dbReference type="PANTHER" id="PTHR43833:SF5">
    <property type="entry name" value="TRK SYSTEM POTASSIUM UPTAKE PROTEIN TRKA"/>
    <property type="match status" value="1"/>
</dbReference>
<dbReference type="Proteomes" id="UP000255421">
    <property type="component" value="Unassembled WGS sequence"/>
</dbReference>
<keyword evidence="6" id="KW-0406">Ion transport</keyword>
<feature type="domain" description="RCK C-terminal" evidence="8">
    <location>
        <begin position="133"/>
        <end position="222"/>
    </location>
</feature>
<dbReference type="RefSeq" id="WP_092538237.1">
    <property type="nucleotide sequence ID" value="NZ_FNKQ01000003.1"/>
</dbReference>
<dbReference type="InterPro" id="IPR050721">
    <property type="entry name" value="Trk_Ktr_HKT_K-transport"/>
</dbReference>
<dbReference type="Pfam" id="PF02254">
    <property type="entry name" value="TrkA_N"/>
    <property type="match status" value="1"/>
</dbReference>
<dbReference type="PROSITE" id="PS51201">
    <property type="entry name" value="RCK_N"/>
    <property type="match status" value="1"/>
</dbReference>
<evidence type="ECO:0000313" key="9">
    <source>
        <dbReference type="EMBL" id="RDI71611.1"/>
    </source>
</evidence>
<accession>A0A1H1E500</accession>
<dbReference type="AlphaFoldDB" id="A0A1H1E500"/>
<feature type="domain" description="RCK N-terminal" evidence="7">
    <location>
        <begin position="1"/>
        <end position="122"/>
    </location>
</feature>
<dbReference type="PROSITE" id="PS51202">
    <property type="entry name" value="RCK_C"/>
    <property type="match status" value="1"/>
</dbReference>
<dbReference type="Pfam" id="PF02080">
    <property type="entry name" value="TrkA_C"/>
    <property type="match status" value="1"/>
</dbReference>
<evidence type="ECO:0000259" key="7">
    <source>
        <dbReference type="PROSITE" id="PS51201"/>
    </source>
</evidence>
<keyword evidence="3" id="KW-0633">Potassium transport</keyword>
<reference evidence="9 12" key="3">
    <citation type="submission" date="2018-07" db="EMBL/GenBank/DDBJ databases">
        <title>Genome sequence of extremly halophilic archaeon Halopelagius longus strain BC12-B1.</title>
        <authorList>
            <person name="Zhang X."/>
        </authorList>
    </citation>
    <scope>NUCLEOTIDE SEQUENCE [LARGE SCALE GENOMIC DNA]</scope>
    <source>
        <strain evidence="9 12">BC12-B1</strain>
    </source>
</reference>
<dbReference type="InterPro" id="IPR003148">
    <property type="entry name" value="RCK_N"/>
</dbReference>
<dbReference type="InterPro" id="IPR036721">
    <property type="entry name" value="RCK_C_sf"/>
</dbReference>
<dbReference type="GO" id="GO:0015079">
    <property type="term" value="F:potassium ion transmembrane transporter activity"/>
    <property type="evidence" value="ECO:0007669"/>
    <property type="project" value="InterPro"/>
</dbReference>
<evidence type="ECO:0000256" key="4">
    <source>
        <dbReference type="ARBA" id="ARBA00022958"/>
    </source>
</evidence>
<keyword evidence="5" id="KW-0520">NAD</keyword>
<protein>
    <submittedName>
        <fullName evidence="10">Trk system potassium uptake protein TrkA</fullName>
    </submittedName>
    <submittedName>
        <fullName evidence="9">TrkA family potassium uptake protein</fullName>
    </submittedName>
</protein>
<dbReference type="Gene3D" id="3.40.50.720">
    <property type="entry name" value="NAD(P)-binding Rossmann-like Domain"/>
    <property type="match status" value="1"/>
</dbReference>
<keyword evidence="2" id="KW-0813">Transport</keyword>
<sequence length="239" mass="25850">MYIIVVGGGNIGTPLIDIATTSGNEVVVIEKDGAKAEAIAGEFDCLVLNDDATVKDTLLDAGARRADAIISTTDEDATNVMISLLAKELEIPDVVSVVHNHEHMPLFEQIGVNTMENPQRLIAEYLYYAVKRPSIVDYMRVGEEAEVFEIRVAESAPVAGKRLDEAADAGLLPDDILVVAIERSEADGPITPRGSTEMREGDLLTVYSGRGATPDVTDIFGHYEDHAGAARRNRQTDDR</sequence>
<dbReference type="InterPro" id="IPR036291">
    <property type="entry name" value="NAD(P)-bd_dom_sf"/>
</dbReference>
<dbReference type="PANTHER" id="PTHR43833">
    <property type="entry name" value="POTASSIUM CHANNEL PROTEIN 2-RELATED-RELATED"/>
    <property type="match status" value="1"/>
</dbReference>
<proteinExistence type="predicted"/>
<organism evidence="10 11">
    <name type="scientific">Halopelagius longus</name>
    <dbReference type="NCBI Taxonomy" id="1236180"/>
    <lineage>
        <taxon>Archaea</taxon>
        <taxon>Methanobacteriati</taxon>
        <taxon>Methanobacteriota</taxon>
        <taxon>Stenosarchaea group</taxon>
        <taxon>Halobacteria</taxon>
        <taxon>Halobacteriales</taxon>
        <taxon>Haloferacaceae</taxon>
    </lineage>
</organism>
<evidence type="ECO:0000313" key="12">
    <source>
        <dbReference type="Proteomes" id="UP000255421"/>
    </source>
</evidence>
<reference evidence="10" key="2">
    <citation type="submission" date="2016-10" db="EMBL/GenBank/DDBJ databases">
        <authorList>
            <person name="de Groot N.N."/>
        </authorList>
    </citation>
    <scope>NUCLEOTIDE SEQUENCE [LARGE SCALE GENOMIC DNA]</scope>
    <source>
        <strain evidence="10">CGMCC 1.12397</strain>
    </source>
</reference>
<dbReference type="Gene3D" id="3.30.70.1450">
    <property type="entry name" value="Regulator of K+ conductance, C-terminal domain"/>
    <property type="match status" value="1"/>
</dbReference>
<name>A0A1H1E500_9EURY</name>
<gene>
    <name evidence="9" type="ORF">DWB78_07660</name>
    <name evidence="10" type="ORF">SAMN05216278_2739</name>
</gene>
<evidence type="ECO:0000256" key="2">
    <source>
        <dbReference type="ARBA" id="ARBA00022448"/>
    </source>
</evidence>
<evidence type="ECO:0000256" key="1">
    <source>
        <dbReference type="ARBA" id="ARBA00003660"/>
    </source>
</evidence>
<dbReference type="OrthoDB" id="24929at2157"/>
<dbReference type="InterPro" id="IPR006037">
    <property type="entry name" value="RCK_C"/>
</dbReference>
<dbReference type="Proteomes" id="UP000199289">
    <property type="component" value="Unassembled WGS sequence"/>
</dbReference>
<evidence type="ECO:0000256" key="6">
    <source>
        <dbReference type="ARBA" id="ARBA00023065"/>
    </source>
</evidence>
<evidence type="ECO:0000259" key="8">
    <source>
        <dbReference type="PROSITE" id="PS51202"/>
    </source>
</evidence>
<evidence type="ECO:0000256" key="3">
    <source>
        <dbReference type="ARBA" id="ARBA00022538"/>
    </source>
</evidence>
<dbReference type="GO" id="GO:0005886">
    <property type="term" value="C:plasma membrane"/>
    <property type="evidence" value="ECO:0007669"/>
    <property type="project" value="InterPro"/>
</dbReference>
<evidence type="ECO:0000313" key="11">
    <source>
        <dbReference type="Proteomes" id="UP000199289"/>
    </source>
</evidence>